<dbReference type="OrthoDB" id="345237at2"/>
<evidence type="ECO:0000313" key="3">
    <source>
        <dbReference type="Proteomes" id="UP000239504"/>
    </source>
</evidence>
<feature type="transmembrane region" description="Helical" evidence="1">
    <location>
        <begin position="32"/>
        <end position="60"/>
    </location>
</feature>
<reference evidence="2 3" key="1">
    <citation type="submission" date="2017-12" db="EMBL/GenBank/DDBJ databases">
        <authorList>
            <person name="Hurst M.R.H."/>
        </authorList>
    </citation>
    <scope>NUCLEOTIDE SEQUENCE [LARGE SCALE GENOMIC DNA]</scope>
    <source>
        <strain evidence="2 3">SY-3-19</strain>
    </source>
</reference>
<evidence type="ECO:0000256" key="1">
    <source>
        <dbReference type="SAM" id="Phobius"/>
    </source>
</evidence>
<dbReference type="EMBL" id="PJCH01000005">
    <property type="protein sequence ID" value="PQA87985.1"/>
    <property type="molecule type" value="Genomic_DNA"/>
</dbReference>
<accession>A0A2S7K648</accession>
<feature type="transmembrane region" description="Helical" evidence="1">
    <location>
        <begin position="80"/>
        <end position="100"/>
    </location>
</feature>
<organism evidence="2 3">
    <name type="scientific">Hyphococcus luteus</name>
    <dbReference type="NCBI Taxonomy" id="2058213"/>
    <lineage>
        <taxon>Bacteria</taxon>
        <taxon>Pseudomonadati</taxon>
        <taxon>Pseudomonadota</taxon>
        <taxon>Alphaproteobacteria</taxon>
        <taxon>Parvularculales</taxon>
        <taxon>Parvularculaceae</taxon>
        <taxon>Hyphococcus</taxon>
    </lineage>
</organism>
<comment type="caution">
    <text evidence="2">The sequence shown here is derived from an EMBL/GenBank/DDBJ whole genome shotgun (WGS) entry which is preliminary data.</text>
</comment>
<dbReference type="Pfam" id="PF14108">
    <property type="entry name" value="ABA4-like"/>
    <property type="match status" value="1"/>
</dbReference>
<keyword evidence="1" id="KW-0472">Membrane</keyword>
<dbReference type="RefSeq" id="WP_104829230.1">
    <property type="nucleotide sequence ID" value="NZ_PJCH01000005.1"/>
</dbReference>
<keyword evidence="1" id="KW-1133">Transmembrane helix</keyword>
<name>A0A2S7K648_9PROT</name>
<feature type="transmembrane region" description="Helical" evidence="1">
    <location>
        <begin position="6"/>
        <end position="25"/>
    </location>
</feature>
<proteinExistence type="predicted"/>
<gene>
    <name evidence="2" type="ORF">CW354_06515</name>
</gene>
<evidence type="ECO:0000313" key="2">
    <source>
        <dbReference type="EMBL" id="PQA87985.1"/>
    </source>
</evidence>
<dbReference type="Proteomes" id="UP000239504">
    <property type="component" value="Unassembled WGS sequence"/>
</dbReference>
<protein>
    <submittedName>
        <fullName evidence="2">DUF4281 domain-containing protein</fullName>
    </submittedName>
</protein>
<feature type="transmembrane region" description="Helical" evidence="1">
    <location>
        <begin position="112"/>
        <end position="133"/>
    </location>
</feature>
<sequence>MPLNVETLFSWSGNLAMIGWLLLLFSPKRWEWVLFAAGIVIPGLLSALYGGLMMAYFAGVDGGGYGSFAAVRALFASDEALLAGWIHYLAFDLAIGAVIAARADASGLTRLIQIPILFFTFMFGPLGFLLFVLTDGGWRAVGGVRGAAQKGATA</sequence>
<keyword evidence="1" id="KW-0812">Transmembrane</keyword>
<dbReference type="InterPro" id="IPR025461">
    <property type="entry name" value="ABA4-like"/>
</dbReference>
<dbReference type="AlphaFoldDB" id="A0A2S7K648"/>
<keyword evidence="3" id="KW-1185">Reference proteome</keyword>